<dbReference type="NCBIfam" id="TIGR01474">
    <property type="entry name" value="ubiA_proteo"/>
    <property type="match status" value="1"/>
</dbReference>
<dbReference type="Proteomes" id="UP000660729">
    <property type="component" value="Unassembled WGS sequence"/>
</dbReference>
<evidence type="ECO:0000256" key="3">
    <source>
        <dbReference type="ARBA" id="ARBA00004721"/>
    </source>
</evidence>
<name>A0A8H6VCA7_9PEZI</name>
<evidence type="ECO:0000256" key="2">
    <source>
        <dbReference type="ARBA" id="ARBA00004292"/>
    </source>
</evidence>
<evidence type="ECO:0000256" key="11">
    <source>
        <dbReference type="HAMAP-Rule" id="MF_03189"/>
    </source>
</evidence>
<accession>A0A8H6VCA7</accession>
<organism evidence="12 13">
    <name type="scientific">Pseudocercospora fuligena</name>
    <dbReference type="NCBI Taxonomy" id="685502"/>
    <lineage>
        <taxon>Eukaryota</taxon>
        <taxon>Fungi</taxon>
        <taxon>Dikarya</taxon>
        <taxon>Ascomycota</taxon>
        <taxon>Pezizomycotina</taxon>
        <taxon>Dothideomycetes</taxon>
        <taxon>Dothideomycetidae</taxon>
        <taxon>Mycosphaerellales</taxon>
        <taxon>Mycosphaerellaceae</taxon>
        <taxon>Pseudocercospora</taxon>
    </lineage>
</organism>
<dbReference type="PROSITE" id="PS00943">
    <property type="entry name" value="UBIA"/>
    <property type="match status" value="1"/>
</dbReference>
<sequence>MAAPLRISSLLPRPSSFAKTSRQLLSRRCTATTQCRATKDSIISKRSGLALKSRKELQLRCVTINAQPTTTKTEEPVLKPYRPPTTGILSMLPRSWVPYAELIRLDKPVGTYYLFLPCLFSTLLAAPLTSPMVPPTTVLYTAGVFFTGALIMRGAGCTVNDLWDRNLDPHVARTRLRPIARGAITVRQAIPYLGVQLLSGLVLLLQFPYQCLFYGIPSLLFVASYPLAKRVTNYPQAVLGLTFSWGAMMGFPALGIDLLSNTPALISAACLYGSCVAWTMVYDMIYAYQDIKYDAKAGIKSIALAQEANAKAFLSAVSGVQVALLTGAGLAIGAGPAYFIGTCGGAAATLGYMIWKVNLQSVNDCWAWFKKGAWFTGGAISFGLSVEYLLHYLGISETYGIDETREIERSQAHLEK</sequence>
<dbReference type="GO" id="GO:0008412">
    <property type="term" value="F:4-hydroxybenzoate polyprenyltransferase activity"/>
    <property type="evidence" value="ECO:0007669"/>
    <property type="project" value="UniProtKB-EC"/>
</dbReference>
<evidence type="ECO:0000256" key="5">
    <source>
        <dbReference type="ARBA" id="ARBA00022679"/>
    </source>
</evidence>
<feature type="transmembrane region" description="Helical" evidence="11">
    <location>
        <begin position="112"/>
        <end position="133"/>
    </location>
</feature>
<dbReference type="OrthoDB" id="18170at2759"/>
<feature type="transmembrane region" description="Helical" evidence="11">
    <location>
        <begin position="211"/>
        <end position="228"/>
    </location>
</feature>
<feature type="transmembrane region" description="Helical" evidence="11">
    <location>
        <begin position="309"/>
        <end position="332"/>
    </location>
</feature>
<dbReference type="InterPro" id="IPR030470">
    <property type="entry name" value="UbiA_prenylTrfase_CS"/>
</dbReference>
<dbReference type="InterPro" id="IPR039653">
    <property type="entry name" value="Prenyltransferase"/>
</dbReference>
<feature type="transmembrane region" description="Helical" evidence="11">
    <location>
        <begin position="265"/>
        <end position="288"/>
    </location>
</feature>
<comment type="pathway">
    <text evidence="11">Cofactor biosynthesis; ubiquinone biosynthesis.</text>
</comment>
<dbReference type="GO" id="GO:0006744">
    <property type="term" value="P:ubiquinone biosynthetic process"/>
    <property type="evidence" value="ECO:0007669"/>
    <property type="project" value="UniProtKB-UniRule"/>
</dbReference>
<evidence type="ECO:0000256" key="9">
    <source>
        <dbReference type="ARBA" id="ARBA00052313"/>
    </source>
</evidence>
<comment type="catalytic activity">
    <reaction evidence="9 11">
        <text>an all-trans-polyprenyl diphosphate + 4-hydroxybenzoate = a 4-hydroxy-3-(all-trans-polyprenyl)benzoate + diphosphate</text>
        <dbReference type="Rhea" id="RHEA:44504"/>
        <dbReference type="Rhea" id="RHEA-COMP:9514"/>
        <dbReference type="Rhea" id="RHEA-COMP:9564"/>
        <dbReference type="ChEBI" id="CHEBI:17879"/>
        <dbReference type="ChEBI" id="CHEBI:33019"/>
        <dbReference type="ChEBI" id="CHEBI:58914"/>
        <dbReference type="ChEBI" id="CHEBI:78396"/>
        <dbReference type="EC" id="2.5.1.39"/>
    </reaction>
</comment>
<evidence type="ECO:0000256" key="4">
    <source>
        <dbReference type="ARBA" id="ARBA00005985"/>
    </source>
</evidence>
<evidence type="ECO:0000313" key="12">
    <source>
        <dbReference type="EMBL" id="KAF7185397.1"/>
    </source>
</evidence>
<evidence type="ECO:0000313" key="13">
    <source>
        <dbReference type="Proteomes" id="UP000660729"/>
    </source>
</evidence>
<evidence type="ECO:0000256" key="7">
    <source>
        <dbReference type="ARBA" id="ARBA00022989"/>
    </source>
</evidence>
<comment type="cofactor">
    <cofactor evidence="1 11">
        <name>Mg(2+)</name>
        <dbReference type="ChEBI" id="CHEBI:18420"/>
    </cofactor>
</comment>
<dbReference type="CDD" id="cd13959">
    <property type="entry name" value="PT_UbiA_COQ2"/>
    <property type="match status" value="1"/>
</dbReference>
<dbReference type="Gene3D" id="1.20.120.1780">
    <property type="entry name" value="UbiA prenyltransferase"/>
    <property type="match status" value="1"/>
</dbReference>
<dbReference type="InterPro" id="IPR000537">
    <property type="entry name" value="UbiA_prenyltransferase"/>
</dbReference>
<protein>
    <recommendedName>
        <fullName evidence="11">4-hydroxybenzoate polyprenyltransferase, mitochondrial</fullName>
        <shortName evidence="11">4-HB polyprenyltransferase</shortName>
        <ecNumber evidence="11">2.5.1.39</ecNumber>
    </recommendedName>
    <alternativeName>
        <fullName evidence="11">Para-hydroxybenzoate--polyprenyltransferase</fullName>
        <shortName evidence="11">PHB:PPT</shortName>
        <shortName evidence="11">PHB:polyprenyltransferase</shortName>
    </alternativeName>
</protein>
<dbReference type="EMBL" id="JABCIY010000337">
    <property type="protein sequence ID" value="KAF7185397.1"/>
    <property type="molecule type" value="Genomic_DNA"/>
</dbReference>
<keyword evidence="11" id="KW-0496">Mitochondrion</keyword>
<evidence type="ECO:0000256" key="1">
    <source>
        <dbReference type="ARBA" id="ARBA00001946"/>
    </source>
</evidence>
<comment type="similarity">
    <text evidence="4 11">Belongs to the UbiA prenyltransferase family.</text>
</comment>
<dbReference type="GO" id="GO:0005743">
    <property type="term" value="C:mitochondrial inner membrane"/>
    <property type="evidence" value="ECO:0007669"/>
    <property type="project" value="UniProtKB-SubCell"/>
</dbReference>
<dbReference type="HAMAP" id="MF_01635">
    <property type="entry name" value="UbiA"/>
    <property type="match status" value="1"/>
</dbReference>
<keyword evidence="8 11" id="KW-0472">Membrane</keyword>
<gene>
    <name evidence="12" type="ORF">HII31_13244</name>
</gene>
<dbReference type="Pfam" id="PF01040">
    <property type="entry name" value="UbiA"/>
    <property type="match status" value="1"/>
</dbReference>
<dbReference type="Gene3D" id="1.10.357.140">
    <property type="entry name" value="UbiA prenyltransferase"/>
    <property type="match status" value="1"/>
</dbReference>
<dbReference type="PANTHER" id="PTHR11048:SF28">
    <property type="entry name" value="4-HYDROXYBENZOATE POLYPRENYLTRANSFERASE, MITOCHONDRIAL"/>
    <property type="match status" value="1"/>
</dbReference>
<comment type="function">
    <text evidence="10 11">Catalyzes the prenylation of para-hydroxybenzoate (PHB) with an all-trans polyprenyl group. Mediates the second step in the final reaction sequence of coenzyme Q (CoQ) biosynthesis, which is the condensation of the polyisoprenoid side chain with PHB, generating the first membrane-bound Q intermediate.</text>
</comment>
<feature type="transmembrane region" description="Helical" evidence="11">
    <location>
        <begin position="139"/>
        <end position="163"/>
    </location>
</feature>
<dbReference type="PANTHER" id="PTHR11048">
    <property type="entry name" value="PRENYLTRANSFERASES"/>
    <property type="match status" value="1"/>
</dbReference>
<keyword evidence="11" id="KW-0999">Mitochondrion inner membrane</keyword>
<evidence type="ECO:0000256" key="10">
    <source>
        <dbReference type="ARBA" id="ARBA00058997"/>
    </source>
</evidence>
<dbReference type="UniPathway" id="UPA00213"/>
<feature type="transmembrane region" description="Helical" evidence="11">
    <location>
        <begin position="237"/>
        <end position="259"/>
    </location>
</feature>
<dbReference type="InterPro" id="IPR044878">
    <property type="entry name" value="UbiA_sf"/>
</dbReference>
<keyword evidence="6 11" id="KW-0812">Transmembrane</keyword>
<comment type="pathway">
    <text evidence="3">Secondary metabolite biosynthesis; terpenoid biosynthesis.</text>
</comment>
<evidence type="ECO:0000256" key="8">
    <source>
        <dbReference type="ARBA" id="ARBA00023136"/>
    </source>
</evidence>
<feature type="transmembrane region" description="Helical" evidence="11">
    <location>
        <begin position="338"/>
        <end position="355"/>
    </location>
</feature>
<reference evidence="12" key="1">
    <citation type="submission" date="2020-04" db="EMBL/GenBank/DDBJ databases">
        <title>Draft genome resource of the tomato pathogen Pseudocercospora fuligena.</title>
        <authorList>
            <person name="Zaccaron A."/>
        </authorList>
    </citation>
    <scope>NUCLEOTIDE SEQUENCE</scope>
    <source>
        <strain evidence="12">PF001</strain>
    </source>
</reference>
<keyword evidence="7 11" id="KW-1133">Transmembrane helix</keyword>
<keyword evidence="11" id="KW-0414">Isoprene biosynthesis</keyword>
<keyword evidence="13" id="KW-1185">Reference proteome</keyword>
<dbReference type="FunFam" id="1.10.357.140:FF:000003">
    <property type="entry name" value="4-hydroxybenzoate polyprenyltransferase, mitochondrial"/>
    <property type="match status" value="1"/>
</dbReference>
<dbReference type="InterPro" id="IPR006370">
    <property type="entry name" value="HB_polyprenyltransferase-like"/>
</dbReference>
<keyword evidence="5 11" id="KW-0808">Transferase</keyword>
<proteinExistence type="inferred from homology"/>
<comment type="caution">
    <text evidence="12">The sequence shown here is derived from an EMBL/GenBank/DDBJ whole genome shotgun (WGS) entry which is preliminary data.</text>
</comment>
<dbReference type="FunFam" id="1.20.120.1780:FF:000001">
    <property type="entry name" value="4-hydroxybenzoate octaprenyltransferase"/>
    <property type="match status" value="1"/>
</dbReference>
<keyword evidence="11" id="KW-0831">Ubiquinone biosynthesis</keyword>
<dbReference type="AlphaFoldDB" id="A0A8H6VCA7"/>
<dbReference type="EC" id="2.5.1.39" evidence="11"/>
<dbReference type="UniPathway" id="UPA00232"/>
<evidence type="ECO:0000256" key="6">
    <source>
        <dbReference type="ARBA" id="ARBA00022692"/>
    </source>
</evidence>
<comment type="subcellular location">
    <subcellularLocation>
        <location evidence="2 11">Mitochondrion inner membrane</location>
        <topology evidence="2 11">Multi-pass membrane protein</topology>
        <orientation evidence="2 11">Matrix side</orientation>
    </subcellularLocation>
</comment>
<dbReference type="GO" id="GO:0016114">
    <property type="term" value="P:terpenoid biosynthetic process"/>
    <property type="evidence" value="ECO:0007669"/>
    <property type="project" value="UniProtKB-UniPathway"/>
</dbReference>